<proteinExistence type="predicted"/>
<feature type="compositionally biased region" description="Basic and acidic residues" evidence="1">
    <location>
        <begin position="23"/>
        <end position="32"/>
    </location>
</feature>
<comment type="caution">
    <text evidence="2">The sequence shown here is derived from an EMBL/GenBank/DDBJ whole genome shotgun (WGS) entry which is preliminary data.</text>
</comment>
<evidence type="ECO:0000313" key="3">
    <source>
        <dbReference type="Proteomes" id="UP001454036"/>
    </source>
</evidence>
<evidence type="ECO:0000313" key="2">
    <source>
        <dbReference type="EMBL" id="GAA0184204.1"/>
    </source>
</evidence>
<feature type="region of interest" description="Disordered" evidence="1">
    <location>
        <begin position="226"/>
        <end position="268"/>
    </location>
</feature>
<dbReference type="Proteomes" id="UP001454036">
    <property type="component" value="Unassembled WGS sequence"/>
</dbReference>
<feature type="compositionally biased region" description="Polar residues" evidence="1">
    <location>
        <begin position="226"/>
        <end position="235"/>
    </location>
</feature>
<protein>
    <submittedName>
        <fullName evidence="2">Uncharacterized protein</fullName>
    </submittedName>
</protein>
<gene>
    <name evidence="2" type="ORF">LIER_31492</name>
</gene>
<keyword evidence="3" id="KW-1185">Reference proteome</keyword>
<dbReference type="PANTHER" id="PTHR37187">
    <property type="entry name" value="EXPRESSED PROTEIN"/>
    <property type="match status" value="1"/>
</dbReference>
<dbReference type="EMBL" id="BAABME010011724">
    <property type="protein sequence ID" value="GAA0184204.1"/>
    <property type="molecule type" value="Genomic_DNA"/>
</dbReference>
<dbReference type="PANTHER" id="PTHR37187:SF7">
    <property type="entry name" value="EXPRESSED PROTEIN"/>
    <property type="match status" value="1"/>
</dbReference>
<organism evidence="2 3">
    <name type="scientific">Lithospermum erythrorhizon</name>
    <name type="common">Purple gromwell</name>
    <name type="synonym">Lithospermum officinale var. erythrorhizon</name>
    <dbReference type="NCBI Taxonomy" id="34254"/>
    <lineage>
        <taxon>Eukaryota</taxon>
        <taxon>Viridiplantae</taxon>
        <taxon>Streptophyta</taxon>
        <taxon>Embryophyta</taxon>
        <taxon>Tracheophyta</taxon>
        <taxon>Spermatophyta</taxon>
        <taxon>Magnoliopsida</taxon>
        <taxon>eudicotyledons</taxon>
        <taxon>Gunneridae</taxon>
        <taxon>Pentapetalae</taxon>
        <taxon>asterids</taxon>
        <taxon>lamiids</taxon>
        <taxon>Boraginales</taxon>
        <taxon>Boraginaceae</taxon>
        <taxon>Boraginoideae</taxon>
        <taxon>Lithospermeae</taxon>
        <taxon>Lithospermum</taxon>
    </lineage>
</organism>
<feature type="compositionally biased region" description="Basic and acidic residues" evidence="1">
    <location>
        <begin position="56"/>
        <end position="67"/>
    </location>
</feature>
<name>A0AAV3RUS6_LITER</name>
<accession>A0AAV3RUS6</accession>
<feature type="compositionally biased region" description="Basic and acidic residues" evidence="1">
    <location>
        <begin position="1"/>
        <end position="16"/>
    </location>
</feature>
<reference evidence="2 3" key="1">
    <citation type="submission" date="2024-01" db="EMBL/GenBank/DDBJ databases">
        <title>The complete chloroplast genome sequence of Lithospermum erythrorhizon: insights into the phylogenetic relationship among Boraginaceae species and the maternal lineages of purple gromwells.</title>
        <authorList>
            <person name="Okada T."/>
            <person name="Watanabe K."/>
        </authorList>
    </citation>
    <scope>NUCLEOTIDE SEQUENCE [LARGE SCALE GENOMIC DNA]</scope>
</reference>
<dbReference type="AlphaFoldDB" id="A0AAV3RUS6"/>
<sequence>MVGDEDLKNREIEGGHNTEGVEGVEKPTEDVKNGGLGVEKATGKNGDSVLVGGESKAGDGFDEKKGDSSSSGSSSDSDDGSLEVEKNIMIVENAPVVDLVEADVTIADGPIEVTHTTPVTKLDDPVTECVSEAGEGKIVLLNEKVTVDSGASADSSVTPDVELGQKDKDEAKLSVLEESGRLREVAKGPTPEVKDEDTSTQLEITKELAPDNGKYENIIVAATSDASHATESAVNKNEEKLTLSYNPPRVDTTEDAEHSQGVASAIRPDQSTSWKSCCGLFEAFTGTSR</sequence>
<evidence type="ECO:0000256" key="1">
    <source>
        <dbReference type="SAM" id="MobiDB-lite"/>
    </source>
</evidence>
<feature type="region of interest" description="Disordered" evidence="1">
    <location>
        <begin position="1"/>
        <end position="86"/>
    </location>
</feature>